<keyword evidence="1" id="KW-0479">Metal-binding</keyword>
<keyword evidence="5" id="KW-1185">Reference proteome</keyword>
<feature type="compositionally biased region" description="Basic residues" evidence="2">
    <location>
        <begin position="487"/>
        <end position="500"/>
    </location>
</feature>
<proteinExistence type="predicted"/>
<organism evidence="4 5">
    <name type="scientific">Rubus argutus</name>
    <name type="common">Southern blackberry</name>
    <dbReference type="NCBI Taxonomy" id="59490"/>
    <lineage>
        <taxon>Eukaryota</taxon>
        <taxon>Viridiplantae</taxon>
        <taxon>Streptophyta</taxon>
        <taxon>Embryophyta</taxon>
        <taxon>Tracheophyta</taxon>
        <taxon>Spermatophyta</taxon>
        <taxon>Magnoliopsida</taxon>
        <taxon>eudicotyledons</taxon>
        <taxon>Gunneridae</taxon>
        <taxon>Pentapetalae</taxon>
        <taxon>rosids</taxon>
        <taxon>fabids</taxon>
        <taxon>Rosales</taxon>
        <taxon>Rosaceae</taxon>
        <taxon>Rosoideae</taxon>
        <taxon>Rosoideae incertae sedis</taxon>
        <taxon>Rubus</taxon>
    </lineage>
</organism>
<keyword evidence="1" id="KW-0862">Zinc</keyword>
<feature type="region of interest" description="Disordered" evidence="2">
    <location>
        <begin position="431"/>
        <end position="500"/>
    </location>
</feature>
<dbReference type="InterPro" id="IPR001878">
    <property type="entry name" value="Znf_CCHC"/>
</dbReference>
<feature type="compositionally biased region" description="Gly residues" evidence="2">
    <location>
        <begin position="470"/>
        <end position="480"/>
    </location>
</feature>
<name>A0AAW1VYI0_RUBAR</name>
<dbReference type="Pfam" id="PF14111">
    <property type="entry name" value="DUF4283"/>
    <property type="match status" value="1"/>
</dbReference>
<dbReference type="GO" id="GO:0008270">
    <property type="term" value="F:zinc ion binding"/>
    <property type="evidence" value="ECO:0007669"/>
    <property type="project" value="UniProtKB-KW"/>
</dbReference>
<dbReference type="InterPro" id="IPR025558">
    <property type="entry name" value="DUF4283"/>
</dbReference>
<dbReference type="EMBL" id="JBEDUW010000007">
    <property type="protein sequence ID" value="KAK9912081.1"/>
    <property type="molecule type" value="Genomic_DNA"/>
</dbReference>
<keyword evidence="1" id="KW-0863">Zinc-finger</keyword>
<dbReference type="AlphaFoldDB" id="A0AAW1VYI0"/>
<dbReference type="PANTHER" id="PTHR31286">
    <property type="entry name" value="GLYCINE-RICH CELL WALL STRUCTURAL PROTEIN 1.8-LIKE"/>
    <property type="match status" value="1"/>
</dbReference>
<feature type="region of interest" description="Disordered" evidence="2">
    <location>
        <begin position="74"/>
        <end position="95"/>
    </location>
</feature>
<gene>
    <name evidence="4" type="ORF">M0R45_035956</name>
</gene>
<dbReference type="Proteomes" id="UP001457282">
    <property type="component" value="Unassembled WGS sequence"/>
</dbReference>
<accession>A0AAW1VYI0</accession>
<evidence type="ECO:0000313" key="5">
    <source>
        <dbReference type="Proteomes" id="UP001457282"/>
    </source>
</evidence>
<dbReference type="GO" id="GO:0003676">
    <property type="term" value="F:nucleic acid binding"/>
    <property type="evidence" value="ECO:0007669"/>
    <property type="project" value="InterPro"/>
</dbReference>
<reference evidence="4 5" key="1">
    <citation type="journal article" date="2023" name="G3 (Bethesda)">
        <title>A chromosome-length genome assembly and annotation of blackberry (Rubus argutus, cv. 'Hillquist').</title>
        <authorList>
            <person name="Bruna T."/>
            <person name="Aryal R."/>
            <person name="Dudchenko O."/>
            <person name="Sargent D.J."/>
            <person name="Mead D."/>
            <person name="Buti M."/>
            <person name="Cavallini A."/>
            <person name="Hytonen T."/>
            <person name="Andres J."/>
            <person name="Pham M."/>
            <person name="Weisz D."/>
            <person name="Mascagni F."/>
            <person name="Usai G."/>
            <person name="Natali L."/>
            <person name="Bassil N."/>
            <person name="Fernandez G.E."/>
            <person name="Lomsadze A."/>
            <person name="Armour M."/>
            <person name="Olukolu B."/>
            <person name="Poorten T."/>
            <person name="Britton C."/>
            <person name="Davik J."/>
            <person name="Ashrafi H."/>
            <person name="Aiden E.L."/>
            <person name="Borodovsky M."/>
            <person name="Worthington M."/>
        </authorList>
    </citation>
    <scope>NUCLEOTIDE SEQUENCE [LARGE SCALE GENOMIC DNA]</scope>
    <source>
        <strain evidence="4">PI 553951</strain>
    </source>
</reference>
<dbReference type="PROSITE" id="PS50158">
    <property type="entry name" value="ZF_CCHC"/>
    <property type="match status" value="1"/>
</dbReference>
<sequence>MKNSDNQTQCEAFADVDPIYLANSCCELVATTTFTSSAIPPPGGSGGDEGTSWAQRKRIRDGNDLSSEMAEMRMDDLNSKSRKQPSPTLKNPIDQLEDLEMTDEDCAFTAGRHGLNVSFSNKVHNKLDYDWRCAVVVKLMGKPNSVNAFDFMLGGLRRKWKLKGGWCLIDLPNDFYIVKFNLEEDMNSVLCDGPWILAGQTLLVQKWRPDFDPLEEKICRMALWVRICGLPVKYFKHFTIAKIGKIIGDVIKVDQVTLAQARGKFARVCIEVDMNKPLRPFVEVENVAYGVVYEGIFMICFECGCYGHVKDKCPFVQVVNQLPSTATEMPASDGQLLAASSTNGASVFGLSNGASSTSMFPFVSSATSTAPSQPAFGNSNPFAFPTAPSGKNDQMRMEDSMAEETVHASPITVPVFGPTPQSAPTVPVFGQQPVSTPQSPFVFGGPNTFHFPNPANPQNPSPFQASSSPGTGGGSFSLGGGKDKSYRRFVKVRRNKPRKK</sequence>
<dbReference type="PANTHER" id="PTHR31286:SF99">
    <property type="entry name" value="DUF4283 DOMAIN-CONTAINING PROTEIN"/>
    <property type="match status" value="1"/>
</dbReference>
<protein>
    <recommendedName>
        <fullName evidence="3">CCHC-type domain-containing protein</fullName>
    </recommendedName>
</protein>
<feature type="domain" description="CCHC-type" evidence="3">
    <location>
        <begin position="300"/>
        <end position="314"/>
    </location>
</feature>
<evidence type="ECO:0000256" key="2">
    <source>
        <dbReference type="SAM" id="MobiDB-lite"/>
    </source>
</evidence>
<dbReference type="InterPro" id="IPR040256">
    <property type="entry name" value="At4g02000-like"/>
</dbReference>
<evidence type="ECO:0000259" key="3">
    <source>
        <dbReference type="PROSITE" id="PS50158"/>
    </source>
</evidence>
<evidence type="ECO:0000313" key="4">
    <source>
        <dbReference type="EMBL" id="KAK9912081.1"/>
    </source>
</evidence>
<comment type="caution">
    <text evidence="4">The sequence shown here is derived from an EMBL/GenBank/DDBJ whole genome shotgun (WGS) entry which is preliminary data.</text>
</comment>
<evidence type="ECO:0000256" key="1">
    <source>
        <dbReference type="PROSITE-ProRule" id="PRU00047"/>
    </source>
</evidence>